<organism evidence="1 2">
    <name type="scientific">Rhizobium grahamii</name>
    <dbReference type="NCBI Taxonomy" id="1120045"/>
    <lineage>
        <taxon>Bacteria</taxon>
        <taxon>Pseudomonadati</taxon>
        <taxon>Pseudomonadota</taxon>
        <taxon>Alphaproteobacteria</taxon>
        <taxon>Hyphomicrobiales</taxon>
        <taxon>Rhizobiaceae</taxon>
        <taxon>Rhizobium/Agrobacterium group</taxon>
        <taxon>Rhizobium</taxon>
    </lineage>
</organism>
<evidence type="ECO:0000313" key="2">
    <source>
        <dbReference type="Proteomes" id="UP000254939"/>
    </source>
</evidence>
<evidence type="ECO:0000313" key="1">
    <source>
        <dbReference type="EMBL" id="RDJ03809.1"/>
    </source>
</evidence>
<comment type="caution">
    <text evidence="1">The sequence shown here is derived from an EMBL/GenBank/DDBJ whole genome shotgun (WGS) entry which is preliminary data.</text>
</comment>
<sequence length="81" mass="8900">MTEITFWNRPVVIVIGSAKHIVRNTREAAWLLADKWPVVGGKSFIRALRACAASLEGKKSATYARLALIAAARHANLSVER</sequence>
<protein>
    <recommendedName>
        <fullName evidence="3">DUF982 domain-containing protein</fullName>
    </recommendedName>
</protein>
<gene>
    <name evidence="1" type="ORF">B5K06_28210</name>
</gene>
<evidence type="ECO:0008006" key="3">
    <source>
        <dbReference type="Google" id="ProtNLM"/>
    </source>
</evidence>
<dbReference type="InterPro" id="IPR010385">
    <property type="entry name" value="DUF982"/>
</dbReference>
<reference evidence="1 2" key="1">
    <citation type="submission" date="2017-03" db="EMBL/GenBank/DDBJ databases">
        <title>Genome analysis of Rhizobial strains effectives or ineffectives for nitrogen fixation isolated from bean seeds.</title>
        <authorList>
            <person name="Peralta H."/>
            <person name="Aguilar-Vera A."/>
            <person name="Mora Y."/>
            <person name="Vargas-Lagunas C."/>
            <person name="Girard L."/>
            <person name="Mora J."/>
        </authorList>
    </citation>
    <scope>NUCLEOTIDE SEQUENCE [LARGE SCALE GENOMIC DNA]</scope>
    <source>
        <strain evidence="1 2">CCGM3</strain>
    </source>
</reference>
<dbReference type="Gene3D" id="6.10.250.730">
    <property type="match status" value="1"/>
</dbReference>
<dbReference type="EMBL" id="NAAC01000041">
    <property type="protein sequence ID" value="RDJ03809.1"/>
    <property type="molecule type" value="Genomic_DNA"/>
</dbReference>
<dbReference type="Pfam" id="PF06169">
    <property type="entry name" value="DUF982"/>
    <property type="match status" value="1"/>
</dbReference>
<dbReference type="RefSeq" id="WP_016555599.1">
    <property type="nucleotide sequence ID" value="NZ_KZ857269.1"/>
</dbReference>
<dbReference type="Proteomes" id="UP000254939">
    <property type="component" value="Unassembled WGS sequence"/>
</dbReference>
<dbReference type="OrthoDB" id="8289987at2"/>
<accession>A0A370KGA7</accession>
<proteinExistence type="predicted"/>
<name>A0A370KGA7_9HYPH</name>
<dbReference type="AlphaFoldDB" id="A0A370KGA7"/>